<keyword evidence="2" id="KW-1185">Reference proteome</keyword>
<dbReference type="EMBL" id="JAINUG010000583">
    <property type="protein sequence ID" value="KAJ8366498.1"/>
    <property type="molecule type" value="Genomic_DNA"/>
</dbReference>
<proteinExistence type="predicted"/>
<evidence type="ECO:0000313" key="1">
    <source>
        <dbReference type="EMBL" id="KAJ8366498.1"/>
    </source>
</evidence>
<reference evidence="1" key="1">
    <citation type="journal article" date="2023" name="Science">
        <title>Genome structures resolve the early diversification of teleost fishes.</title>
        <authorList>
            <person name="Parey E."/>
            <person name="Louis A."/>
            <person name="Montfort J."/>
            <person name="Bouchez O."/>
            <person name="Roques C."/>
            <person name="Iampietro C."/>
            <person name="Lluch J."/>
            <person name="Castinel A."/>
            <person name="Donnadieu C."/>
            <person name="Desvignes T."/>
            <person name="Floi Bucao C."/>
            <person name="Jouanno E."/>
            <person name="Wen M."/>
            <person name="Mejri S."/>
            <person name="Dirks R."/>
            <person name="Jansen H."/>
            <person name="Henkel C."/>
            <person name="Chen W.J."/>
            <person name="Zahm M."/>
            <person name="Cabau C."/>
            <person name="Klopp C."/>
            <person name="Thompson A.W."/>
            <person name="Robinson-Rechavi M."/>
            <person name="Braasch I."/>
            <person name="Lecointre G."/>
            <person name="Bobe J."/>
            <person name="Postlethwait J.H."/>
            <person name="Berthelot C."/>
            <person name="Roest Crollius H."/>
            <person name="Guiguen Y."/>
        </authorList>
    </citation>
    <scope>NUCLEOTIDE SEQUENCE</scope>
    <source>
        <strain evidence="1">NC1722</strain>
    </source>
</reference>
<name>A0AAD7R585_9TELE</name>
<comment type="caution">
    <text evidence="1">The sequence shown here is derived from an EMBL/GenBank/DDBJ whole genome shotgun (WGS) entry which is preliminary data.</text>
</comment>
<gene>
    <name evidence="1" type="ORF">AAFF_G00353350</name>
</gene>
<evidence type="ECO:0000313" key="2">
    <source>
        <dbReference type="Proteomes" id="UP001221898"/>
    </source>
</evidence>
<protein>
    <submittedName>
        <fullName evidence="1">Uncharacterized protein</fullName>
    </submittedName>
</protein>
<dbReference type="Proteomes" id="UP001221898">
    <property type="component" value="Unassembled WGS sequence"/>
</dbReference>
<organism evidence="1 2">
    <name type="scientific">Aldrovandia affinis</name>
    <dbReference type="NCBI Taxonomy" id="143900"/>
    <lineage>
        <taxon>Eukaryota</taxon>
        <taxon>Metazoa</taxon>
        <taxon>Chordata</taxon>
        <taxon>Craniata</taxon>
        <taxon>Vertebrata</taxon>
        <taxon>Euteleostomi</taxon>
        <taxon>Actinopterygii</taxon>
        <taxon>Neopterygii</taxon>
        <taxon>Teleostei</taxon>
        <taxon>Notacanthiformes</taxon>
        <taxon>Halosauridae</taxon>
        <taxon>Aldrovandia</taxon>
    </lineage>
</organism>
<accession>A0AAD7R585</accession>
<dbReference type="AlphaFoldDB" id="A0AAD7R585"/>
<sequence length="77" mass="8752">MVFLKARPSFSGTAGTKDSASVLLEAIVDPDNQLERGKGMQFFDNLRDMEEASWAIQQRGQEQHDQYMQMLLESQAE</sequence>